<evidence type="ECO:0000256" key="2">
    <source>
        <dbReference type="ARBA" id="ARBA00023015"/>
    </source>
</evidence>
<keyword evidence="9" id="KW-1185">Reference proteome</keyword>
<protein>
    <recommendedName>
        <fullName evidence="7">BHLH domain-containing protein</fullName>
    </recommendedName>
</protein>
<dbReference type="Proteomes" id="UP000030689">
    <property type="component" value="Unassembled WGS sequence"/>
</dbReference>
<evidence type="ECO:0000313" key="9">
    <source>
        <dbReference type="Proteomes" id="UP000030689"/>
    </source>
</evidence>
<dbReference type="PANTHER" id="PTHR31945">
    <property type="entry name" value="TRANSCRIPTION FACTOR SCREAM2-RELATED"/>
    <property type="match status" value="1"/>
</dbReference>
<dbReference type="SMART" id="SM00353">
    <property type="entry name" value="HLH"/>
    <property type="match status" value="1"/>
</dbReference>
<dbReference type="KEGG" id="eus:EUTSA_v10016038mg"/>
<dbReference type="eggNOG" id="ENOG502QQHH">
    <property type="taxonomic scope" value="Eukaryota"/>
</dbReference>
<proteinExistence type="predicted"/>
<keyword evidence="2" id="KW-0805">Transcription regulation</keyword>
<dbReference type="GO" id="GO:0005634">
    <property type="term" value="C:nucleus"/>
    <property type="evidence" value="ECO:0007669"/>
    <property type="project" value="UniProtKB-SubCell"/>
</dbReference>
<dbReference type="AlphaFoldDB" id="V4LMG9"/>
<evidence type="ECO:0000259" key="7">
    <source>
        <dbReference type="SMART" id="SM00353"/>
    </source>
</evidence>
<dbReference type="Gramene" id="ESQ41008">
    <property type="protein sequence ID" value="ESQ41008"/>
    <property type="gene ID" value="EUTSA_v10016038mg"/>
</dbReference>
<organism evidence="8 9">
    <name type="scientific">Eutrema salsugineum</name>
    <name type="common">Saltwater cress</name>
    <name type="synonym">Sisymbrium salsugineum</name>
    <dbReference type="NCBI Taxonomy" id="72664"/>
    <lineage>
        <taxon>Eukaryota</taxon>
        <taxon>Viridiplantae</taxon>
        <taxon>Streptophyta</taxon>
        <taxon>Embryophyta</taxon>
        <taxon>Tracheophyta</taxon>
        <taxon>Spermatophyta</taxon>
        <taxon>Magnoliopsida</taxon>
        <taxon>eudicotyledons</taxon>
        <taxon>Gunneridae</taxon>
        <taxon>Pentapetalae</taxon>
        <taxon>rosids</taxon>
        <taxon>malvids</taxon>
        <taxon>Brassicales</taxon>
        <taxon>Brassicaceae</taxon>
        <taxon>Eutremeae</taxon>
        <taxon>Eutrema</taxon>
    </lineage>
</organism>
<name>V4LMG9_EUTSA</name>
<dbReference type="Pfam" id="PF22754">
    <property type="entry name" value="bHLH-TF_ACT-like_plant"/>
    <property type="match status" value="1"/>
</dbReference>
<sequence>MEMELTESRTQESNNLEGNNGEFMAMEQFVPSEWNLDYICLDNLLQEDDNNDHTFSSLMDLISQPPPLLHQPPQPSIPSAFDNPFLETFQDVIESSYCPPLMLPASQGDNNNNSAPLKKSNKKVQGQPSKNLMAERRRRKRLNDRLSMLRPFSFLFMDRTSILADAIDYMKELLDKINKLQKLGSNYHLKENVTTNESTVRNSPKFEVDQMEINTHIDICCSTKPGLLLSTVSTLEILGLEIQQCVISCFGDFSLQASCSEVAEQRGFVTSEDIKQALFKNAGYGGRC</sequence>
<dbReference type="GO" id="GO:0046983">
    <property type="term" value="F:protein dimerization activity"/>
    <property type="evidence" value="ECO:0007669"/>
    <property type="project" value="InterPro"/>
</dbReference>
<dbReference type="GO" id="GO:0003700">
    <property type="term" value="F:DNA-binding transcription factor activity"/>
    <property type="evidence" value="ECO:0007669"/>
    <property type="project" value="TreeGrafter"/>
</dbReference>
<dbReference type="Gene3D" id="4.10.280.10">
    <property type="entry name" value="Helix-loop-helix DNA-binding domain"/>
    <property type="match status" value="1"/>
</dbReference>
<evidence type="ECO:0000256" key="3">
    <source>
        <dbReference type="ARBA" id="ARBA00023125"/>
    </source>
</evidence>
<dbReference type="InterPro" id="IPR051358">
    <property type="entry name" value="TF_AMS/ICE1/BHLH6-like"/>
</dbReference>
<dbReference type="InterPro" id="IPR036638">
    <property type="entry name" value="HLH_DNA-bd_sf"/>
</dbReference>
<gene>
    <name evidence="8" type="ORF">EUTSA_v10016038mg</name>
</gene>
<evidence type="ECO:0000256" key="4">
    <source>
        <dbReference type="ARBA" id="ARBA00023163"/>
    </source>
</evidence>
<keyword evidence="3" id="KW-0238">DNA-binding</keyword>
<dbReference type="EMBL" id="KI517464">
    <property type="protein sequence ID" value="ESQ41008.1"/>
    <property type="molecule type" value="Genomic_DNA"/>
</dbReference>
<keyword evidence="4" id="KW-0804">Transcription</keyword>
<accession>V4LMG9</accession>
<feature type="domain" description="BHLH" evidence="7">
    <location>
        <begin position="132"/>
        <end position="179"/>
    </location>
</feature>
<dbReference type="PANTHER" id="PTHR31945:SF15">
    <property type="entry name" value="TRANSCRIPTION FACTOR BHLH61-RELATED"/>
    <property type="match status" value="1"/>
</dbReference>
<dbReference type="STRING" id="72664.V4LMG9"/>
<dbReference type="InterPro" id="IPR011598">
    <property type="entry name" value="bHLH_dom"/>
</dbReference>
<dbReference type="GO" id="GO:0043565">
    <property type="term" value="F:sequence-specific DNA binding"/>
    <property type="evidence" value="ECO:0007669"/>
    <property type="project" value="TreeGrafter"/>
</dbReference>
<evidence type="ECO:0000256" key="1">
    <source>
        <dbReference type="ARBA" id="ARBA00004123"/>
    </source>
</evidence>
<keyword evidence="5" id="KW-0539">Nucleus</keyword>
<reference evidence="8 9" key="1">
    <citation type="journal article" date="2013" name="Front. Plant Sci.">
        <title>The Reference Genome of the Halophytic Plant Eutrema salsugineum.</title>
        <authorList>
            <person name="Yang R."/>
            <person name="Jarvis D.E."/>
            <person name="Chen H."/>
            <person name="Beilstein M.A."/>
            <person name="Grimwood J."/>
            <person name="Jenkins J."/>
            <person name="Shu S."/>
            <person name="Prochnik S."/>
            <person name="Xin M."/>
            <person name="Ma C."/>
            <person name="Schmutz J."/>
            <person name="Wing R.A."/>
            <person name="Mitchell-Olds T."/>
            <person name="Schumaker K.S."/>
            <person name="Wang X."/>
        </authorList>
    </citation>
    <scope>NUCLEOTIDE SEQUENCE [LARGE SCALE GENOMIC DNA]</scope>
</reference>
<dbReference type="SUPFAM" id="SSF47459">
    <property type="entry name" value="HLH, helix-loop-helix DNA-binding domain"/>
    <property type="match status" value="1"/>
</dbReference>
<feature type="region of interest" description="Disordered" evidence="6">
    <location>
        <begin position="103"/>
        <end position="137"/>
    </location>
</feature>
<dbReference type="OMA" id="DICCPTK"/>
<evidence type="ECO:0000313" key="8">
    <source>
        <dbReference type="EMBL" id="ESQ41008.1"/>
    </source>
</evidence>
<evidence type="ECO:0000256" key="5">
    <source>
        <dbReference type="ARBA" id="ARBA00023242"/>
    </source>
</evidence>
<dbReference type="InterPro" id="IPR054502">
    <property type="entry name" value="bHLH-TF_ACT-like_plant"/>
</dbReference>
<evidence type="ECO:0000256" key="6">
    <source>
        <dbReference type="SAM" id="MobiDB-lite"/>
    </source>
</evidence>
<comment type="subcellular location">
    <subcellularLocation>
        <location evidence="1">Nucleus</location>
    </subcellularLocation>
</comment>